<sequence>MRKYIMASALSLLSFWVCAQDFKFDNVRYQTISWTDFFKRLESNPKLVYYDIRSQGERSDSSRSLSFNQGKIKGAMETDFSDFKKFYPEYLKHKNDTIYLYCSHSRRSRLLAKQLADSSFANVVNINGGLSYFNTLSKNRMPYKNKYYTSRLKYKLVAPPEFIEAFNSKTYQIVDVRPDSLYFGTSGDEWQNSFGSIENVLHLPYDKIKGNLKLLDKRKPILLFDNEGKTSPIAANYLAEAGYETNVLLFGLSNLVASTTSEERKFLETKYPMILPDELLDLSEQNNIVIIDSRTESEYTGTDKTGWKNIGSIKNAVNIPLAAVSEQEMTKYSGKTIVIYDMAMQEGLFKFAQRLKGYGINNFYLLTGGVSQLRSEFYNMHKTEFKRLLVE</sequence>
<evidence type="ECO:0000256" key="1">
    <source>
        <dbReference type="SAM" id="SignalP"/>
    </source>
</evidence>
<dbReference type="InterPro" id="IPR001763">
    <property type="entry name" value="Rhodanese-like_dom"/>
</dbReference>
<evidence type="ECO:0000313" key="3">
    <source>
        <dbReference type="EMBL" id="REA60135.1"/>
    </source>
</evidence>
<feature type="domain" description="Rhodanese" evidence="2">
    <location>
        <begin position="284"/>
        <end position="382"/>
    </location>
</feature>
<dbReference type="Proteomes" id="UP000256373">
    <property type="component" value="Unassembled WGS sequence"/>
</dbReference>
<dbReference type="PROSITE" id="PS50206">
    <property type="entry name" value="RHODANESE_3"/>
    <property type="match status" value="3"/>
</dbReference>
<dbReference type="Pfam" id="PF00581">
    <property type="entry name" value="Rhodanese"/>
    <property type="match status" value="3"/>
</dbReference>
<dbReference type="Gene3D" id="3.40.250.10">
    <property type="entry name" value="Rhodanese-like domain"/>
    <property type="match status" value="3"/>
</dbReference>
<dbReference type="InterPro" id="IPR050229">
    <property type="entry name" value="GlpE_sulfurtransferase"/>
</dbReference>
<keyword evidence="1" id="KW-0732">Signal</keyword>
<feature type="chain" id="PRO_5017624955" description="Rhodanese domain-containing protein" evidence="1">
    <location>
        <begin position="20"/>
        <end position="391"/>
    </location>
</feature>
<evidence type="ECO:0000259" key="2">
    <source>
        <dbReference type="PROSITE" id="PS50206"/>
    </source>
</evidence>
<accession>A0A3D8Y9H2</accession>
<dbReference type="SUPFAM" id="SSF52821">
    <property type="entry name" value="Rhodanese/Cell cycle control phosphatase"/>
    <property type="match status" value="3"/>
</dbReference>
<keyword evidence="4" id="KW-1185">Reference proteome</keyword>
<feature type="domain" description="Rhodanese" evidence="2">
    <location>
        <begin position="167"/>
        <end position="264"/>
    </location>
</feature>
<comment type="caution">
    <text evidence="3">The sequence shown here is derived from an EMBL/GenBank/DDBJ whole genome shotgun (WGS) entry which is preliminary data.</text>
</comment>
<dbReference type="OrthoDB" id="9808735at2"/>
<dbReference type="InterPro" id="IPR036873">
    <property type="entry name" value="Rhodanese-like_dom_sf"/>
</dbReference>
<dbReference type="AlphaFoldDB" id="A0A3D8Y9H2"/>
<feature type="domain" description="Rhodanese" evidence="2">
    <location>
        <begin position="43"/>
        <end position="135"/>
    </location>
</feature>
<feature type="signal peptide" evidence="1">
    <location>
        <begin position="1"/>
        <end position="19"/>
    </location>
</feature>
<gene>
    <name evidence="3" type="ORF">DSL64_15795</name>
</gene>
<dbReference type="EMBL" id="QNUL01000012">
    <property type="protein sequence ID" value="REA60135.1"/>
    <property type="molecule type" value="Genomic_DNA"/>
</dbReference>
<dbReference type="SMART" id="SM00450">
    <property type="entry name" value="RHOD"/>
    <property type="match status" value="3"/>
</dbReference>
<dbReference type="CDD" id="cd00158">
    <property type="entry name" value="RHOD"/>
    <property type="match status" value="3"/>
</dbReference>
<dbReference type="PANTHER" id="PTHR43031:SF1">
    <property type="entry name" value="PYRIDINE NUCLEOTIDE-DISULPHIDE OXIDOREDUCTASE"/>
    <property type="match status" value="1"/>
</dbReference>
<name>A0A3D8Y9H2_9BACT</name>
<dbReference type="PANTHER" id="PTHR43031">
    <property type="entry name" value="FAD-DEPENDENT OXIDOREDUCTASE"/>
    <property type="match status" value="1"/>
</dbReference>
<protein>
    <recommendedName>
        <fullName evidence="2">Rhodanese domain-containing protein</fullName>
    </recommendedName>
</protein>
<evidence type="ECO:0000313" key="4">
    <source>
        <dbReference type="Proteomes" id="UP000256373"/>
    </source>
</evidence>
<reference evidence="3 4" key="1">
    <citation type="submission" date="2018-07" db="EMBL/GenBank/DDBJ databases">
        <title>Dyadobacter roseus sp. nov., isolated from rose rhizosphere soil.</title>
        <authorList>
            <person name="Chen L."/>
        </authorList>
    </citation>
    <scope>NUCLEOTIDE SEQUENCE [LARGE SCALE GENOMIC DNA]</scope>
    <source>
        <strain evidence="3 4">RS19</strain>
    </source>
</reference>
<organism evidence="3 4">
    <name type="scientific">Dyadobacter luteus</name>
    <dbReference type="NCBI Taxonomy" id="2259619"/>
    <lineage>
        <taxon>Bacteria</taxon>
        <taxon>Pseudomonadati</taxon>
        <taxon>Bacteroidota</taxon>
        <taxon>Cytophagia</taxon>
        <taxon>Cytophagales</taxon>
        <taxon>Spirosomataceae</taxon>
        <taxon>Dyadobacter</taxon>
    </lineage>
</organism>
<proteinExistence type="predicted"/>
<dbReference type="RefSeq" id="WP_115831880.1">
    <property type="nucleotide sequence ID" value="NZ_QNUL01000012.1"/>
</dbReference>